<sequence>MNKLIEKTLSDFTVNGEKIPVKFLRYNGTEETYITYMETDAESTLHGDDELLNYIEYYDFDIYTKGNYKPIIKALKELLTSVGFMWEPDRTSSDMYEDDTKYYHKTLCFSIERSE</sequence>
<reference evidence="1" key="1">
    <citation type="journal article" date="2021" name="Proc. Natl. Acad. Sci. U.S.A.">
        <title>A Catalog of Tens of Thousands of Viruses from Human Metagenomes Reveals Hidden Associations with Chronic Diseases.</title>
        <authorList>
            <person name="Tisza M.J."/>
            <person name="Buck C.B."/>
        </authorList>
    </citation>
    <scope>NUCLEOTIDE SEQUENCE</scope>
    <source>
        <strain evidence="1">CtfW121</strain>
    </source>
</reference>
<accession>A0A8S5N9E4</accession>
<evidence type="ECO:0000313" key="1">
    <source>
        <dbReference type="EMBL" id="DAD90866.1"/>
    </source>
</evidence>
<protein>
    <submittedName>
        <fullName evidence="1">Tail component</fullName>
    </submittedName>
</protein>
<organism evidence="1">
    <name type="scientific">Siphoviridae sp. ctfW121</name>
    <dbReference type="NCBI Taxonomy" id="2826413"/>
    <lineage>
        <taxon>Viruses</taxon>
        <taxon>Duplodnaviria</taxon>
        <taxon>Heunggongvirae</taxon>
        <taxon>Uroviricota</taxon>
        <taxon>Caudoviricetes</taxon>
    </lineage>
</organism>
<proteinExistence type="predicted"/>
<name>A0A8S5N9E4_9CAUD</name>
<dbReference type="EMBL" id="BK015096">
    <property type="protein sequence ID" value="DAD90866.1"/>
    <property type="molecule type" value="Genomic_DNA"/>
</dbReference>